<dbReference type="Gene3D" id="3.40.640.10">
    <property type="entry name" value="Type I PLP-dependent aspartate aminotransferase-like (Major domain)"/>
    <property type="match status" value="1"/>
</dbReference>
<dbReference type="InterPro" id="IPR015424">
    <property type="entry name" value="PyrdxlP-dep_Trfase"/>
</dbReference>
<dbReference type="PIRSF" id="PIRSF017617">
    <property type="entry name" value="Thr_aldolase"/>
    <property type="match status" value="1"/>
</dbReference>
<dbReference type="RefSeq" id="XP_014082614.1">
    <property type="nucleotide sequence ID" value="XM_014227139.1"/>
</dbReference>
<keyword evidence="4" id="KW-0456">Lyase</keyword>
<gene>
    <name evidence="7" type="ORF">COCC4DRAFT_188335</name>
</gene>
<accession>N4XAJ1</accession>
<dbReference type="GO" id="GO:0005829">
    <property type="term" value="C:cytosol"/>
    <property type="evidence" value="ECO:0007669"/>
    <property type="project" value="TreeGrafter"/>
</dbReference>
<comment type="similarity">
    <text evidence="2">Belongs to the threonine aldolase family.</text>
</comment>
<dbReference type="SUPFAM" id="SSF53383">
    <property type="entry name" value="PLP-dependent transferases"/>
    <property type="match status" value="1"/>
</dbReference>
<keyword evidence="3" id="KW-0663">Pyridoxal phosphate</keyword>
<dbReference type="FunFam" id="3.40.640.10:FF:000030">
    <property type="entry name" value="Low-specificity L-threonine aldolase"/>
    <property type="match status" value="1"/>
</dbReference>
<dbReference type="PANTHER" id="PTHR48097:SF9">
    <property type="entry name" value="L-THREONINE ALDOLASE"/>
    <property type="match status" value="1"/>
</dbReference>
<evidence type="ECO:0000313" key="8">
    <source>
        <dbReference type="Proteomes" id="UP000012338"/>
    </source>
</evidence>
<dbReference type="AlphaFoldDB" id="N4XAJ1"/>
<keyword evidence="8" id="KW-1185">Reference proteome</keyword>
<dbReference type="PANTHER" id="PTHR48097">
    <property type="entry name" value="L-THREONINE ALDOLASE-RELATED"/>
    <property type="match status" value="1"/>
</dbReference>
<evidence type="ECO:0000256" key="5">
    <source>
        <dbReference type="PIRSR" id="PIRSR017617-1"/>
    </source>
</evidence>
<dbReference type="GeneID" id="25841219"/>
<feature type="modified residue" description="N6-(pyridoxal phosphate)lysine" evidence="5">
    <location>
        <position position="225"/>
    </location>
</feature>
<evidence type="ECO:0000256" key="1">
    <source>
        <dbReference type="ARBA" id="ARBA00001933"/>
    </source>
</evidence>
<dbReference type="OrthoDB" id="10261951at2759"/>
<proteinExistence type="inferred from homology"/>
<dbReference type="GO" id="GO:0006567">
    <property type="term" value="P:L-threonine catabolic process"/>
    <property type="evidence" value="ECO:0007669"/>
    <property type="project" value="TreeGrafter"/>
</dbReference>
<dbReference type="Gene3D" id="3.90.1150.10">
    <property type="entry name" value="Aspartate Aminotransferase, domain 1"/>
    <property type="match status" value="1"/>
</dbReference>
<evidence type="ECO:0000256" key="3">
    <source>
        <dbReference type="ARBA" id="ARBA00022898"/>
    </source>
</evidence>
<reference evidence="8" key="2">
    <citation type="journal article" date="2013" name="PLoS Genet.">
        <title>Comparative genome structure, secondary metabolite, and effector coding capacity across Cochliobolus pathogens.</title>
        <authorList>
            <person name="Condon B.J."/>
            <person name="Leng Y."/>
            <person name="Wu D."/>
            <person name="Bushley K.E."/>
            <person name="Ohm R.A."/>
            <person name="Otillar R."/>
            <person name="Martin J."/>
            <person name="Schackwitz W."/>
            <person name="Grimwood J."/>
            <person name="MohdZainudin N."/>
            <person name="Xue C."/>
            <person name="Wang R."/>
            <person name="Manning V.A."/>
            <person name="Dhillon B."/>
            <person name="Tu Z.J."/>
            <person name="Steffenson B.J."/>
            <person name="Salamov A."/>
            <person name="Sun H."/>
            <person name="Lowry S."/>
            <person name="LaButti K."/>
            <person name="Han J."/>
            <person name="Copeland A."/>
            <person name="Lindquist E."/>
            <person name="Barry K."/>
            <person name="Schmutz J."/>
            <person name="Baker S.E."/>
            <person name="Ciuffetti L.M."/>
            <person name="Grigoriev I.V."/>
            <person name="Zhong S."/>
            <person name="Turgeon B.G."/>
        </authorList>
    </citation>
    <scope>NUCLEOTIDE SEQUENCE [LARGE SCALE GENOMIC DNA]</scope>
    <source>
        <strain evidence="8">C4 / ATCC 48331 / race T</strain>
    </source>
</reference>
<dbReference type="EMBL" id="KB733447">
    <property type="protein sequence ID" value="ENI08705.1"/>
    <property type="molecule type" value="Genomic_DNA"/>
</dbReference>
<evidence type="ECO:0000259" key="6">
    <source>
        <dbReference type="Pfam" id="PF01212"/>
    </source>
</evidence>
<sequence>MSESSFDSSLSRLQNQYWGSPQLTRAAFDFRSDVVTTPSLSMLCAIARTTLNDDVYREDETTINFEQEVADLCNHEAAAFVVSGTMANQLALRTLLWQPPYAILADASAHIVHWEAGGISHFSGAMLQTVRPSNNVYLTLEDIQKSAVLSYDVHKCPTRVVSIENTSNGTVVPLEELRRIKDWATRAGIQVHIDGARLWEAVAAGGGTLSEYAQCADLLTVDFSKGIGAPMGAMVIGSAESIQRLRRIRKSIGGGMRQSGVLVAAARQALLENFGMSQTDTRGILKQSHSLASAIGTLWTEKGGKLVRPVETNIVWLNLRASGVTDNEWTQAGHRHGIKLMGNRVVTHYQISDQALSALTSVILSVLTNQKQGGTGGKNDRTTKL</sequence>
<dbReference type="InterPro" id="IPR001597">
    <property type="entry name" value="ArAA_b-elim_lyase/Thr_aldolase"/>
</dbReference>
<dbReference type="GO" id="GO:0006545">
    <property type="term" value="P:glycine biosynthetic process"/>
    <property type="evidence" value="ECO:0007669"/>
    <property type="project" value="TreeGrafter"/>
</dbReference>
<dbReference type="InterPro" id="IPR015421">
    <property type="entry name" value="PyrdxlP-dep_Trfase_major"/>
</dbReference>
<evidence type="ECO:0000256" key="2">
    <source>
        <dbReference type="ARBA" id="ARBA00006966"/>
    </source>
</evidence>
<protein>
    <recommendedName>
        <fullName evidence="6">Aromatic amino acid beta-eliminating lyase/threonine aldolase domain-containing protein</fullName>
    </recommendedName>
</protein>
<dbReference type="Pfam" id="PF01212">
    <property type="entry name" value="Beta_elim_lyase"/>
    <property type="match status" value="1"/>
</dbReference>
<comment type="cofactor">
    <cofactor evidence="1">
        <name>pyridoxal 5'-phosphate</name>
        <dbReference type="ChEBI" id="CHEBI:597326"/>
    </cofactor>
</comment>
<evidence type="ECO:0000313" key="7">
    <source>
        <dbReference type="EMBL" id="ENI08705.1"/>
    </source>
</evidence>
<dbReference type="InterPro" id="IPR023603">
    <property type="entry name" value="Low_specificity_L-TA-like"/>
</dbReference>
<dbReference type="GO" id="GO:0008732">
    <property type="term" value="F:L-allo-threonine aldolase activity"/>
    <property type="evidence" value="ECO:0007669"/>
    <property type="project" value="TreeGrafter"/>
</dbReference>
<name>N4XAJ1_COCH4</name>
<reference evidence="7 8" key="1">
    <citation type="journal article" date="2012" name="PLoS Pathog.">
        <title>Diverse lifestyles and strategies of plant pathogenesis encoded in the genomes of eighteen Dothideomycetes fungi.</title>
        <authorList>
            <person name="Ohm R.A."/>
            <person name="Feau N."/>
            <person name="Henrissat B."/>
            <person name="Schoch C.L."/>
            <person name="Horwitz B.A."/>
            <person name="Barry K.W."/>
            <person name="Condon B.J."/>
            <person name="Copeland A.C."/>
            <person name="Dhillon B."/>
            <person name="Glaser F."/>
            <person name="Hesse C.N."/>
            <person name="Kosti I."/>
            <person name="LaButti K."/>
            <person name="Lindquist E.A."/>
            <person name="Lucas S."/>
            <person name="Salamov A.A."/>
            <person name="Bradshaw R.E."/>
            <person name="Ciuffetti L."/>
            <person name="Hamelin R.C."/>
            <person name="Kema G.H.J."/>
            <person name="Lawrence C."/>
            <person name="Scott J.A."/>
            <person name="Spatafora J.W."/>
            <person name="Turgeon B.G."/>
            <person name="de Wit P.J.G.M."/>
            <person name="Zhong S."/>
            <person name="Goodwin S.B."/>
            <person name="Grigoriev I.V."/>
        </authorList>
    </citation>
    <scope>NUCLEOTIDE SEQUENCE [LARGE SCALE GENOMIC DNA]</scope>
    <source>
        <strain evidence="8">C4 / ATCC 48331 / race T</strain>
    </source>
</reference>
<dbReference type="Proteomes" id="UP000012338">
    <property type="component" value="Unassembled WGS sequence"/>
</dbReference>
<dbReference type="InterPro" id="IPR015422">
    <property type="entry name" value="PyrdxlP-dep_Trfase_small"/>
</dbReference>
<feature type="domain" description="Aromatic amino acid beta-eliminating lyase/threonine aldolase" evidence="6">
    <location>
        <begin position="29"/>
        <end position="320"/>
    </location>
</feature>
<evidence type="ECO:0000256" key="4">
    <source>
        <dbReference type="ARBA" id="ARBA00023239"/>
    </source>
</evidence>
<dbReference type="HOGENOM" id="CLU_029381_1_0_1"/>
<organism evidence="7 8">
    <name type="scientific">Cochliobolus heterostrophus (strain C4 / ATCC 48331 / race T)</name>
    <name type="common">Southern corn leaf blight fungus</name>
    <name type="synonym">Bipolaris maydis</name>
    <dbReference type="NCBI Taxonomy" id="665024"/>
    <lineage>
        <taxon>Eukaryota</taxon>
        <taxon>Fungi</taxon>
        <taxon>Dikarya</taxon>
        <taxon>Ascomycota</taxon>
        <taxon>Pezizomycotina</taxon>
        <taxon>Dothideomycetes</taxon>
        <taxon>Pleosporomycetidae</taxon>
        <taxon>Pleosporales</taxon>
        <taxon>Pleosporineae</taxon>
        <taxon>Pleosporaceae</taxon>
        <taxon>Bipolaris</taxon>
    </lineage>
</organism>
<dbReference type="NCBIfam" id="NF041359">
    <property type="entry name" value="GntG_guanitoxin"/>
    <property type="match status" value="1"/>
</dbReference>